<keyword evidence="2" id="KW-1133">Transmembrane helix</keyword>
<dbReference type="RefSeq" id="WP_344107337.1">
    <property type="nucleotide sequence ID" value="NZ_BAAAPC010000026.1"/>
</dbReference>
<feature type="transmembrane region" description="Helical" evidence="2">
    <location>
        <begin position="125"/>
        <end position="142"/>
    </location>
</feature>
<keyword evidence="2" id="KW-0472">Membrane</keyword>
<name>A0ABN2TM19_9ACTN</name>
<reference evidence="3 4" key="1">
    <citation type="journal article" date="2019" name="Int. J. Syst. Evol. Microbiol.">
        <title>The Global Catalogue of Microorganisms (GCM) 10K type strain sequencing project: providing services to taxonomists for standard genome sequencing and annotation.</title>
        <authorList>
            <consortium name="The Broad Institute Genomics Platform"/>
            <consortium name="The Broad Institute Genome Sequencing Center for Infectious Disease"/>
            <person name="Wu L."/>
            <person name="Ma J."/>
        </authorList>
    </citation>
    <scope>NUCLEOTIDE SEQUENCE [LARGE SCALE GENOMIC DNA]</scope>
    <source>
        <strain evidence="3 4">JCM 15313</strain>
    </source>
</reference>
<dbReference type="EMBL" id="BAAAPC010000026">
    <property type="protein sequence ID" value="GAA2013613.1"/>
    <property type="molecule type" value="Genomic_DNA"/>
</dbReference>
<evidence type="ECO:0000313" key="3">
    <source>
        <dbReference type="EMBL" id="GAA2013613.1"/>
    </source>
</evidence>
<keyword evidence="2" id="KW-0812">Transmembrane</keyword>
<comment type="caution">
    <text evidence="3">The sequence shown here is derived from an EMBL/GenBank/DDBJ whole genome shotgun (WGS) entry which is preliminary data.</text>
</comment>
<feature type="transmembrane region" description="Helical" evidence="2">
    <location>
        <begin position="50"/>
        <end position="73"/>
    </location>
</feature>
<accession>A0ABN2TM19</accession>
<feature type="transmembrane region" description="Helical" evidence="2">
    <location>
        <begin position="93"/>
        <end position="113"/>
    </location>
</feature>
<dbReference type="Proteomes" id="UP001501585">
    <property type="component" value="Unassembled WGS sequence"/>
</dbReference>
<proteinExistence type="predicted"/>
<gene>
    <name evidence="3" type="ORF">GCM10009799_47460</name>
</gene>
<feature type="transmembrane region" description="Helical" evidence="2">
    <location>
        <begin position="12"/>
        <end position="29"/>
    </location>
</feature>
<evidence type="ECO:0000256" key="1">
    <source>
        <dbReference type="SAM" id="MobiDB-lite"/>
    </source>
</evidence>
<keyword evidence="4" id="KW-1185">Reference proteome</keyword>
<feature type="region of interest" description="Disordered" evidence="1">
    <location>
        <begin position="284"/>
        <end position="304"/>
    </location>
</feature>
<dbReference type="Pfam" id="PF10935">
    <property type="entry name" value="DUF2637"/>
    <property type="match status" value="1"/>
</dbReference>
<feature type="compositionally biased region" description="Acidic residues" evidence="1">
    <location>
        <begin position="363"/>
        <end position="373"/>
    </location>
</feature>
<dbReference type="InterPro" id="IPR021235">
    <property type="entry name" value="DUF2637"/>
</dbReference>
<evidence type="ECO:0008006" key="5">
    <source>
        <dbReference type="Google" id="ProtNLM"/>
    </source>
</evidence>
<feature type="region of interest" description="Disordered" evidence="1">
    <location>
        <begin position="330"/>
        <end position="402"/>
    </location>
</feature>
<evidence type="ECO:0000256" key="2">
    <source>
        <dbReference type="SAM" id="Phobius"/>
    </source>
</evidence>
<evidence type="ECO:0000313" key="4">
    <source>
        <dbReference type="Proteomes" id="UP001501585"/>
    </source>
</evidence>
<organism evidence="3 4">
    <name type="scientific">Nocardiopsis rhodophaea</name>
    <dbReference type="NCBI Taxonomy" id="280238"/>
    <lineage>
        <taxon>Bacteria</taxon>
        <taxon>Bacillati</taxon>
        <taxon>Actinomycetota</taxon>
        <taxon>Actinomycetes</taxon>
        <taxon>Streptosporangiales</taxon>
        <taxon>Nocardiopsidaceae</taxon>
        <taxon>Nocardiopsis</taxon>
    </lineage>
</organism>
<protein>
    <recommendedName>
        <fullName evidence="5">DUF2637 domain-containing protein</fullName>
    </recommendedName>
</protein>
<sequence>MTWEQAAQFTAAPPWWVIAALALAAAVVGQRWLKKRINGLATGGKLTTAHVVATGVVLVAAIGLITLAFAMSYAALFEAATWLQATPFGDLRWMFPIGIDAVIVYFLALDLLMEWQGRRHPLARYSAYLLSAITVVLNVSSSHGGGITETLGHAGPPLVIILISEGVACWIRYMAGLLDDDLPDRIPAGRAIAHPLSTLRVLRLMLGWGITDYSTALKLEGSRQYAVAMLRQEYGATWRSRTPQHVLWMLANGHDLPRAFALVDALTPSVPKTVADVVPPCDTAAASPNAGGEEADTSAPPSGAEDTAAVLARFGIADIEAFLSCTGDTPGGGVAQLPHPGAEPPIHGADTGDPTDHDATPDTADDQECDTDATGDATPPPEEGDSPLDRARRALAESPDLSAAQLAERIGCSRGHAWRLAREVRRETRDTRTRQEGDR</sequence>